<dbReference type="Pfam" id="PF18788">
    <property type="entry name" value="DarA_N"/>
    <property type="match status" value="1"/>
</dbReference>
<reference evidence="3" key="1">
    <citation type="submission" date="2013-11" db="EMBL/GenBank/DDBJ databases">
        <title>Draft genome sequence and annotation of the entomopathogenic bacteria, Xenorhabdus cabanillasi strain JM26 and Xenorhabdus szentirmai strain DSM 16338.</title>
        <authorList>
            <person name="Gualtieri M."/>
            <person name="Ogier J.C."/>
            <person name="Pages S."/>
            <person name="Givaudan A."/>
            <person name="Gaudriault S."/>
        </authorList>
    </citation>
    <scope>NUCLEOTIDE SEQUENCE [LARGE SCALE GENOMIC DNA]</scope>
    <source>
        <strain evidence="3">DSM 16338</strain>
    </source>
</reference>
<feature type="domain" description="Defence against restriction A N-terminal" evidence="2">
    <location>
        <begin position="25"/>
        <end position="159"/>
    </location>
</feature>
<keyword evidence="1" id="KW-0175">Coiled coil</keyword>
<sequence>MLEIVSLEEIEQGYLGHAGVSDETAMFESITTTRIRLSNTLRAFIRKLNQGLSGTGILAGPTDNGLPSVGGAEIGRVRKVGVIPVMAAKIPLSDGQSISVIFHSPTSDNGHIQNSDVLTAFRFLLNKWDVSHVVAPINGRDISLPQVCQSLSNLIERNSAKFQRQAVSAVRVKADIEAELERAEALERQKVALIEQGDALQRGIDNKQSEHASLLRRLSQQQAINDTLRNQRAQSESLLSELTTPKTQNNAAPLICRSVITAAQAMSLTQRIKLRQTPSPSSNPS</sequence>
<evidence type="ECO:0000259" key="2">
    <source>
        <dbReference type="Pfam" id="PF18788"/>
    </source>
</evidence>
<dbReference type="InterPro" id="IPR041140">
    <property type="entry name" value="DarA_N"/>
</dbReference>
<gene>
    <name evidence="3" type="ORF">XSR1_650001</name>
</gene>
<evidence type="ECO:0000313" key="4">
    <source>
        <dbReference type="Proteomes" id="UP000019202"/>
    </source>
</evidence>
<protein>
    <recommendedName>
        <fullName evidence="2">Defence against restriction A N-terminal domain-containing protein</fullName>
    </recommendedName>
</protein>
<accession>W1J380</accession>
<name>W1J380_9GAMM</name>
<dbReference type="OrthoDB" id="343736at2"/>
<proteinExistence type="predicted"/>
<dbReference type="EMBL" id="CBXF010000127">
    <property type="protein sequence ID" value="CDL85184.1"/>
    <property type="molecule type" value="Genomic_DNA"/>
</dbReference>
<feature type="coiled-coil region" evidence="1">
    <location>
        <begin position="169"/>
        <end position="196"/>
    </location>
</feature>
<dbReference type="RefSeq" id="WP_051462555.1">
    <property type="nucleotide sequence ID" value="NZ_CAWLWS010000127.1"/>
</dbReference>
<comment type="caution">
    <text evidence="3">The sequence shown here is derived from an EMBL/GenBank/DDBJ whole genome shotgun (WGS) entry which is preliminary data.</text>
</comment>
<dbReference type="Proteomes" id="UP000019202">
    <property type="component" value="Unassembled WGS sequence"/>
</dbReference>
<organism evidence="3 4">
    <name type="scientific">Xenorhabdus szentirmaii DSM 16338</name>
    <dbReference type="NCBI Taxonomy" id="1427518"/>
    <lineage>
        <taxon>Bacteria</taxon>
        <taxon>Pseudomonadati</taxon>
        <taxon>Pseudomonadota</taxon>
        <taxon>Gammaproteobacteria</taxon>
        <taxon>Enterobacterales</taxon>
        <taxon>Morganellaceae</taxon>
        <taxon>Xenorhabdus</taxon>
    </lineage>
</organism>
<keyword evidence="4" id="KW-1185">Reference proteome</keyword>
<evidence type="ECO:0000256" key="1">
    <source>
        <dbReference type="SAM" id="Coils"/>
    </source>
</evidence>
<dbReference type="AlphaFoldDB" id="W1J380"/>
<dbReference type="STRING" id="1427518.XSR1_650001"/>
<evidence type="ECO:0000313" key="3">
    <source>
        <dbReference type="EMBL" id="CDL85184.1"/>
    </source>
</evidence>